<dbReference type="EMBL" id="JACEFB010000004">
    <property type="protein sequence ID" value="MBA2226168.1"/>
    <property type="molecule type" value="Genomic_DNA"/>
</dbReference>
<dbReference type="SUPFAM" id="SSF52047">
    <property type="entry name" value="RNI-like"/>
    <property type="match status" value="1"/>
</dbReference>
<dbReference type="InterPro" id="IPR032675">
    <property type="entry name" value="LRR_dom_sf"/>
</dbReference>
<dbReference type="GO" id="GO:0006913">
    <property type="term" value="P:nucleocytoplasmic transport"/>
    <property type="evidence" value="ECO:0007669"/>
    <property type="project" value="TreeGrafter"/>
</dbReference>
<organism evidence="5 6">
    <name type="scientific">Thermogemmata fonticola</name>
    <dbReference type="NCBI Taxonomy" id="2755323"/>
    <lineage>
        <taxon>Bacteria</taxon>
        <taxon>Pseudomonadati</taxon>
        <taxon>Planctomycetota</taxon>
        <taxon>Planctomycetia</taxon>
        <taxon>Gemmatales</taxon>
        <taxon>Gemmataceae</taxon>
        <taxon>Thermogemmata</taxon>
    </lineage>
</organism>
<dbReference type="PANTHER" id="PTHR24113">
    <property type="entry name" value="RAN GTPASE-ACTIVATING PROTEIN 1"/>
    <property type="match status" value="1"/>
</dbReference>
<dbReference type="Proteomes" id="UP000542342">
    <property type="component" value="Unassembled WGS sequence"/>
</dbReference>
<evidence type="ECO:0000256" key="3">
    <source>
        <dbReference type="ARBA" id="ARBA00022737"/>
    </source>
</evidence>
<sequence>MAQRLYHGHEWHLRQAIAQAPDDDLPRLIFADWLEEQGRSIEAEFIRVQLVSARLELLPRAEQERHVMIYRRQNELLEQQQQLLRHVPEPLRREGYFEFHRGLLGSITAPLRLLLPWAAELQQLIPLPQIALQDAVAAVRRTIGCSAGPAQGQPANPLEPAQGEPSAANFRELAAVLHAIRTAATHRWVVPPGGGRVLRRSGPESGLAQETHDRGEAGPLRAEAIPPFPRLEVLDLSGAELGDRNLRELFRAADRFPRLHYLDISANDVQDGTVAALLQTPWPRQLRRLILGGNLLTDRTAHLLTEKWPENSPLEDLNLRFTAIGHEGRRLLIHRFGGRVALF</sequence>
<proteinExistence type="predicted"/>
<evidence type="ECO:0000313" key="5">
    <source>
        <dbReference type="EMBL" id="MBA2226168.1"/>
    </source>
</evidence>
<dbReference type="GO" id="GO:0031267">
    <property type="term" value="F:small GTPase binding"/>
    <property type="evidence" value="ECO:0007669"/>
    <property type="project" value="TreeGrafter"/>
</dbReference>
<reference evidence="5 6" key="1">
    <citation type="submission" date="2020-07" db="EMBL/GenBank/DDBJ databases">
        <title>Thermogemmata thermophila gen. nov., sp. nov., a novel moderate thermophilic planctomycete from a Kamchatka hot spring.</title>
        <authorList>
            <person name="Elcheninov A.G."/>
            <person name="Podosokorskaya O.A."/>
            <person name="Kovaleva O.L."/>
            <person name="Novikov A."/>
            <person name="Bonch-Osmolovskaya E.A."/>
            <person name="Toshchakov S.V."/>
            <person name="Kublanov I.V."/>
        </authorList>
    </citation>
    <scope>NUCLEOTIDE SEQUENCE [LARGE SCALE GENOMIC DNA]</scope>
    <source>
        <strain evidence="5 6">2918</strain>
    </source>
</reference>
<dbReference type="NCBIfam" id="TIGR02996">
    <property type="entry name" value="rpt_mate_G_obs"/>
    <property type="match status" value="1"/>
</dbReference>
<feature type="region of interest" description="Disordered" evidence="4">
    <location>
        <begin position="200"/>
        <end position="221"/>
    </location>
</feature>
<gene>
    <name evidence="5" type="ORF">H0921_08340</name>
</gene>
<dbReference type="InterPro" id="IPR014338">
    <property type="entry name" value="CHP02996_rpt-companion-dom"/>
</dbReference>
<evidence type="ECO:0000256" key="4">
    <source>
        <dbReference type="SAM" id="MobiDB-lite"/>
    </source>
</evidence>
<dbReference type="GO" id="GO:0005096">
    <property type="term" value="F:GTPase activator activity"/>
    <property type="evidence" value="ECO:0007669"/>
    <property type="project" value="UniProtKB-KW"/>
</dbReference>
<protein>
    <submittedName>
        <fullName evidence="5">TIGR02996 domain-containing protein</fullName>
    </submittedName>
</protein>
<keyword evidence="1" id="KW-0343">GTPase activation</keyword>
<comment type="caution">
    <text evidence="5">The sequence shown here is derived from an EMBL/GenBank/DDBJ whole genome shotgun (WGS) entry which is preliminary data.</text>
</comment>
<evidence type="ECO:0000256" key="2">
    <source>
        <dbReference type="ARBA" id="ARBA00022614"/>
    </source>
</evidence>
<name>A0A7V8VDP2_9BACT</name>
<keyword evidence="3" id="KW-0677">Repeat</keyword>
<dbReference type="GO" id="GO:0005829">
    <property type="term" value="C:cytosol"/>
    <property type="evidence" value="ECO:0007669"/>
    <property type="project" value="TreeGrafter"/>
</dbReference>
<keyword evidence="6" id="KW-1185">Reference proteome</keyword>
<dbReference type="Gene3D" id="3.80.10.10">
    <property type="entry name" value="Ribonuclease Inhibitor"/>
    <property type="match status" value="1"/>
</dbReference>
<accession>A0A7V8VDP2</accession>
<keyword evidence="2" id="KW-0433">Leucine-rich repeat</keyword>
<dbReference type="AlphaFoldDB" id="A0A7V8VDP2"/>
<dbReference type="RefSeq" id="WP_194537589.1">
    <property type="nucleotide sequence ID" value="NZ_JACEFB010000004.1"/>
</dbReference>
<dbReference type="PANTHER" id="PTHR24113:SF12">
    <property type="entry name" value="RAN GTPASE-ACTIVATING PROTEIN 1"/>
    <property type="match status" value="1"/>
</dbReference>
<dbReference type="GO" id="GO:0048471">
    <property type="term" value="C:perinuclear region of cytoplasm"/>
    <property type="evidence" value="ECO:0007669"/>
    <property type="project" value="TreeGrafter"/>
</dbReference>
<evidence type="ECO:0000256" key="1">
    <source>
        <dbReference type="ARBA" id="ARBA00022468"/>
    </source>
</evidence>
<dbReference type="InterPro" id="IPR027038">
    <property type="entry name" value="RanGap"/>
</dbReference>
<evidence type="ECO:0000313" key="6">
    <source>
        <dbReference type="Proteomes" id="UP000542342"/>
    </source>
</evidence>